<organism evidence="1 2">
    <name type="scientific">Planktothrix tepida PCC 9214</name>
    <dbReference type="NCBI Taxonomy" id="671072"/>
    <lineage>
        <taxon>Bacteria</taxon>
        <taxon>Bacillati</taxon>
        <taxon>Cyanobacteriota</taxon>
        <taxon>Cyanophyceae</taxon>
        <taxon>Oscillatoriophycideae</taxon>
        <taxon>Oscillatoriales</taxon>
        <taxon>Microcoleaceae</taxon>
        <taxon>Planktothrix</taxon>
    </lineage>
</organism>
<dbReference type="STRING" id="671072.PL9214290369"/>
<proteinExistence type="predicted"/>
<dbReference type="EMBL" id="CZDF01000132">
    <property type="protein sequence ID" value="CUR30778.1"/>
    <property type="molecule type" value="Genomic_DNA"/>
</dbReference>
<gene>
    <name evidence="1" type="ORF">PL9214290369</name>
</gene>
<evidence type="ECO:0000313" key="2">
    <source>
        <dbReference type="Proteomes" id="UP000184315"/>
    </source>
</evidence>
<sequence>MLKFVIAALVALEIVLLNSWALPPANATSPGAEVYIWDYASVGSHELVCKKVVFHPKNQSLPSSAEVQPVRIDSRIVNDADCSHLTKPILK</sequence>
<dbReference type="AlphaFoldDB" id="A0A1J1LFK7"/>
<keyword evidence="2" id="KW-1185">Reference proteome</keyword>
<evidence type="ECO:0000313" key="1">
    <source>
        <dbReference type="EMBL" id="CUR30778.1"/>
    </source>
</evidence>
<reference evidence="2" key="1">
    <citation type="submission" date="2015-10" db="EMBL/GenBank/DDBJ databases">
        <authorList>
            <person name="Regsiter A."/>
            <person name="william w."/>
        </authorList>
    </citation>
    <scope>NUCLEOTIDE SEQUENCE [LARGE SCALE GENOMIC DNA]</scope>
</reference>
<dbReference type="RefSeq" id="WP_072717751.1">
    <property type="nucleotide sequence ID" value="NZ_LN889782.1"/>
</dbReference>
<accession>A0A1J1LFK7</accession>
<dbReference type="Proteomes" id="UP000184315">
    <property type="component" value="Unassembled WGS sequence"/>
</dbReference>
<name>A0A1J1LFK7_9CYAN</name>
<dbReference type="OrthoDB" id="461676at2"/>
<protein>
    <submittedName>
        <fullName evidence="1">Uncharacterized protein</fullName>
    </submittedName>
</protein>